<keyword evidence="1" id="KW-1133">Transmembrane helix</keyword>
<gene>
    <name evidence="2" type="ORF">C1706_10925</name>
</gene>
<accession>A0A4Q2EGH9</accession>
<protein>
    <submittedName>
        <fullName evidence="2">Uncharacterized protein</fullName>
    </submittedName>
</protein>
<evidence type="ECO:0000256" key="1">
    <source>
        <dbReference type="SAM" id="Phobius"/>
    </source>
</evidence>
<keyword evidence="3" id="KW-1185">Reference proteome</keyword>
<sequence length="525" mass="55352">MRPTALGGNRLGIVALWCLPALAFLIPVACGLAAFGARNPVLGVVLVATGIAAALATRPRLASSVSPSHIDAVELDLAEHPRVRDALHRAALAARQPAPTTLWVDQGFTLHRSHADPHALVAGHPLLTLLSVDQFVALLAFEMSRSAKDRVQTGLDHRATTGGALARWQAQLYAAVASRGEGSPDARGRAASARVASPEDLDRGLAIMAEAARGIDLPPYLTLFDEARARAPLSEAVRHLATARTQLPLPAAPASSLLARAEQSLLGLEEGFFAPAFPLTDWSDVAALAAPSQRWNNLTESLVEGETPTPRSLLDREELPAARDLRVAAYAALGASVTGIDWAARGDFFVIWDEPEGLDAAIAAAQAQGSAAPLTAFLLDAGGDLDAVLTPNLGDAYLGALCHLEATGAPAEATIIDVHVFADGLLVLPVDPAHGPLSRARYAARTPRGDLWARPGAQWFPGRDLADAERVRSLEVTLHSGTHVSATPTPATTYYPYEHTIDRALAVMLLRGGVPWARVAQNLML</sequence>
<dbReference type="Proteomes" id="UP000290624">
    <property type="component" value="Unassembled WGS sequence"/>
</dbReference>
<dbReference type="OrthoDB" id="513181at2"/>
<evidence type="ECO:0000313" key="3">
    <source>
        <dbReference type="Proteomes" id="UP000290624"/>
    </source>
</evidence>
<dbReference type="RefSeq" id="WP_129459269.1">
    <property type="nucleotide sequence ID" value="NZ_PPCV01000007.1"/>
</dbReference>
<keyword evidence="1" id="KW-0472">Membrane</keyword>
<reference evidence="2 3" key="1">
    <citation type="submission" date="2018-01" db="EMBL/GenBank/DDBJ databases">
        <title>Lactibacter flavus gen. nov., sp. nov., a novel bacterium of the family Propionibacteriaceae isolated from raw milk and dairy products.</title>
        <authorList>
            <person name="Wenning M."/>
            <person name="Breitenwieser F."/>
            <person name="Huptas C."/>
            <person name="von Neubeck M."/>
            <person name="Busse H.-J."/>
            <person name="Scherer S."/>
        </authorList>
    </citation>
    <scope>NUCLEOTIDE SEQUENCE [LARGE SCALE GENOMIC DNA]</scope>
    <source>
        <strain evidence="2 3">VG341</strain>
    </source>
</reference>
<keyword evidence="1" id="KW-0812">Transmembrane</keyword>
<organism evidence="2 3">
    <name type="scientific">Propioniciclava flava</name>
    <dbReference type="NCBI Taxonomy" id="2072026"/>
    <lineage>
        <taxon>Bacteria</taxon>
        <taxon>Bacillati</taxon>
        <taxon>Actinomycetota</taxon>
        <taxon>Actinomycetes</taxon>
        <taxon>Propionibacteriales</taxon>
        <taxon>Propionibacteriaceae</taxon>
        <taxon>Propioniciclava</taxon>
    </lineage>
</organism>
<dbReference type="AlphaFoldDB" id="A0A4Q2EGH9"/>
<name>A0A4Q2EGH9_9ACTN</name>
<proteinExistence type="predicted"/>
<dbReference type="EMBL" id="PPCV01000007">
    <property type="protein sequence ID" value="RXW31662.1"/>
    <property type="molecule type" value="Genomic_DNA"/>
</dbReference>
<evidence type="ECO:0000313" key="2">
    <source>
        <dbReference type="EMBL" id="RXW31662.1"/>
    </source>
</evidence>
<comment type="caution">
    <text evidence="2">The sequence shown here is derived from an EMBL/GenBank/DDBJ whole genome shotgun (WGS) entry which is preliminary data.</text>
</comment>
<feature type="transmembrane region" description="Helical" evidence="1">
    <location>
        <begin position="12"/>
        <end position="35"/>
    </location>
</feature>